<proteinExistence type="predicted"/>
<keyword evidence="3" id="KW-1185">Reference proteome</keyword>
<accession>I0HSF3</accession>
<feature type="region of interest" description="Disordered" evidence="1">
    <location>
        <begin position="134"/>
        <end position="160"/>
    </location>
</feature>
<dbReference type="Proteomes" id="UP000007883">
    <property type="component" value="Chromosome"/>
</dbReference>
<protein>
    <submittedName>
        <fullName evidence="2">Uncharacterized protein</fullName>
    </submittedName>
</protein>
<evidence type="ECO:0000313" key="2">
    <source>
        <dbReference type="EMBL" id="BAL95940.1"/>
    </source>
</evidence>
<dbReference type="KEGG" id="rge:RGE_26010"/>
<reference evidence="2 3" key="1">
    <citation type="journal article" date="2012" name="J. Bacteriol.">
        <title>Complete genome sequence of phototrophic betaproteobacterium Rubrivivax gelatinosus IL144.</title>
        <authorList>
            <person name="Nagashima S."/>
            <person name="Kamimura A."/>
            <person name="Shimizu T."/>
            <person name="Nakamura-isaki S."/>
            <person name="Aono E."/>
            <person name="Sakamoto K."/>
            <person name="Ichikawa N."/>
            <person name="Nakazawa H."/>
            <person name="Sekine M."/>
            <person name="Yamazaki S."/>
            <person name="Fujita N."/>
            <person name="Shimada K."/>
            <person name="Hanada S."/>
            <person name="Nagashima K.V.P."/>
        </authorList>
    </citation>
    <scope>NUCLEOTIDE SEQUENCE [LARGE SCALE GENOMIC DNA]</scope>
    <source>
        <strain evidence="3">NBRC 100245 / IL144</strain>
    </source>
</reference>
<evidence type="ECO:0000313" key="3">
    <source>
        <dbReference type="Proteomes" id="UP000007883"/>
    </source>
</evidence>
<sequence length="160" mass="17583">MLAYIKGVRAIRMELMPKGWRLSRTGNVESTVNDQLGIQLCFQNVDVACTERHPKAISGKGAGSRKLIQDGQSELFDREAPEAVDAFGSAPTVWVVCVSTDGKKLRAEVSCPEAFAGNQFEGFSKRIWVVDEDLEPTPGHIDQRDDGSGPVEHEVRIAKK</sequence>
<organism evidence="2 3">
    <name type="scientific">Rubrivivax gelatinosus (strain NBRC 100245 / IL144)</name>
    <dbReference type="NCBI Taxonomy" id="983917"/>
    <lineage>
        <taxon>Bacteria</taxon>
        <taxon>Pseudomonadati</taxon>
        <taxon>Pseudomonadota</taxon>
        <taxon>Betaproteobacteria</taxon>
        <taxon>Burkholderiales</taxon>
        <taxon>Sphaerotilaceae</taxon>
        <taxon>Rubrivivax</taxon>
    </lineage>
</organism>
<dbReference type="HOGENOM" id="CLU_113731_0_0_4"/>
<feature type="compositionally biased region" description="Basic and acidic residues" evidence="1">
    <location>
        <begin position="141"/>
        <end position="160"/>
    </location>
</feature>
<gene>
    <name evidence="2" type="ordered locus">RGE_26010</name>
</gene>
<dbReference type="EMBL" id="AP012320">
    <property type="protein sequence ID" value="BAL95940.1"/>
    <property type="molecule type" value="Genomic_DNA"/>
</dbReference>
<evidence type="ECO:0000256" key="1">
    <source>
        <dbReference type="SAM" id="MobiDB-lite"/>
    </source>
</evidence>
<dbReference type="AlphaFoldDB" id="I0HSF3"/>
<dbReference type="PATRIC" id="fig|983917.3.peg.2524"/>
<name>I0HSF3_RUBGI</name>
<dbReference type="eggNOG" id="ENOG5033568">
    <property type="taxonomic scope" value="Bacteria"/>
</dbReference>